<evidence type="ECO:0000259" key="7">
    <source>
        <dbReference type="Pfam" id="PF00441"/>
    </source>
</evidence>
<dbReference type="Proteomes" id="UP000031599">
    <property type="component" value="Unassembled WGS sequence"/>
</dbReference>
<organism evidence="10 11">
    <name type="scientific">Enhygromyxa salina</name>
    <dbReference type="NCBI Taxonomy" id="215803"/>
    <lineage>
        <taxon>Bacteria</taxon>
        <taxon>Pseudomonadati</taxon>
        <taxon>Myxococcota</taxon>
        <taxon>Polyangia</taxon>
        <taxon>Nannocystales</taxon>
        <taxon>Nannocystaceae</taxon>
        <taxon>Enhygromyxa</taxon>
    </lineage>
</organism>
<dbReference type="AlphaFoldDB" id="A0A0C2CRS0"/>
<dbReference type="InterPro" id="IPR009100">
    <property type="entry name" value="AcylCoA_DH/oxidase_NM_dom_sf"/>
</dbReference>
<keyword evidence="3 6" id="KW-0285">Flavoprotein</keyword>
<evidence type="ECO:0000259" key="8">
    <source>
        <dbReference type="Pfam" id="PF02770"/>
    </source>
</evidence>
<evidence type="ECO:0000259" key="9">
    <source>
        <dbReference type="Pfam" id="PF02771"/>
    </source>
</evidence>
<evidence type="ECO:0000256" key="1">
    <source>
        <dbReference type="ARBA" id="ARBA00001974"/>
    </source>
</evidence>
<keyword evidence="4 6" id="KW-0274">FAD</keyword>
<dbReference type="SUPFAM" id="SSF56645">
    <property type="entry name" value="Acyl-CoA dehydrogenase NM domain-like"/>
    <property type="match status" value="1"/>
</dbReference>
<keyword evidence="5 6" id="KW-0560">Oxidoreductase</keyword>
<evidence type="ECO:0000256" key="6">
    <source>
        <dbReference type="RuleBase" id="RU362125"/>
    </source>
</evidence>
<dbReference type="InterPro" id="IPR006091">
    <property type="entry name" value="Acyl-CoA_Oxase/DH_mid-dom"/>
</dbReference>
<evidence type="ECO:0000313" key="11">
    <source>
        <dbReference type="Proteomes" id="UP000031599"/>
    </source>
</evidence>
<dbReference type="SUPFAM" id="SSF47203">
    <property type="entry name" value="Acyl-CoA dehydrogenase C-terminal domain-like"/>
    <property type="match status" value="1"/>
</dbReference>
<accession>A0A0C2CRS0</accession>
<feature type="domain" description="Acyl-CoA dehydrogenase/oxidase C-terminal" evidence="7">
    <location>
        <begin position="232"/>
        <end position="380"/>
    </location>
</feature>
<dbReference type="InterPro" id="IPR013786">
    <property type="entry name" value="AcylCoA_DH/ox_N"/>
</dbReference>
<dbReference type="InterPro" id="IPR037069">
    <property type="entry name" value="AcylCoA_DH/ox_N_sf"/>
</dbReference>
<evidence type="ECO:0000256" key="5">
    <source>
        <dbReference type="ARBA" id="ARBA00023002"/>
    </source>
</evidence>
<dbReference type="GO" id="GO:0033539">
    <property type="term" value="P:fatty acid beta-oxidation using acyl-CoA dehydrogenase"/>
    <property type="evidence" value="ECO:0007669"/>
    <property type="project" value="TreeGrafter"/>
</dbReference>
<dbReference type="Pfam" id="PF02770">
    <property type="entry name" value="Acyl-CoA_dh_M"/>
    <property type="match status" value="1"/>
</dbReference>
<dbReference type="GO" id="GO:0003995">
    <property type="term" value="F:acyl-CoA dehydrogenase activity"/>
    <property type="evidence" value="ECO:0007669"/>
    <property type="project" value="TreeGrafter"/>
</dbReference>
<dbReference type="Gene3D" id="2.40.110.10">
    <property type="entry name" value="Butyryl-CoA Dehydrogenase, subunit A, domain 2"/>
    <property type="match status" value="1"/>
</dbReference>
<evidence type="ECO:0000256" key="2">
    <source>
        <dbReference type="ARBA" id="ARBA00009347"/>
    </source>
</evidence>
<dbReference type="Pfam" id="PF00441">
    <property type="entry name" value="Acyl-CoA_dh_1"/>
    <property type="match status" value="1"/>
</dbReference>
<dbReference type="EMBL" id="JMCC02000137">
    <property type="protein sequence ID" value="KIG12330.1"/>
    <property type="molecule type" value="Genomic_DNA"/>
</dbReference>
<evidence type="ECO:0000313" key="10">
    <source>
        <dbReference type="EMBL" id="KIG12330.1"/>
    </source>
</evidence>
<name>A0A0C2CRS0_9BACT</name>
<dbReference type="FunFam" id="1.20.140.10:FF:000001">
    <property type="entry name" value="Acyl-CoA dehydrogenase"/>
    <property type="match status" value="1"/>
</dbReference>
<dbReference type="Gene3D" id="1.20.140.10">
    <property type="entry name" value="Butyryl-CoA Dehydrogenase, subunit A, domain 3"/>
    <property type="match status" value="1"/>
</dbReference>
<feature type="domain" description="Acyl-CoA dehydrogenase/oxidase N-terminal" evidence="9">
    <location>
        <begin position="11"/>
        <end position="123"/>
    </location>
</feature>
<dbReference type="PANTHER" id="PTHR48083">
    <property type="entry name" value="MEDIUM-CHAIN SPECIFIC ACYL-COA DEHYDROGENASE, MITOCHONDRIAL-RELATED"/>
    <property type="match status" value="1"/>
</dbReference>
<protein>
    <submittedName>
        <fullName evidence="10">Acyl-CoA dehydrogenase</fullName>
    </submittedName>
</protein>
<dbReference type="PANTHER" id="PTHR48083:SF28">
    <property type="entry name" value="ACYL-COA DEHYDROGENASE FAMILY PROTEIN (AFU_ORTHOLOGUE AFUA_6G10880)-RELATED"/>
    <property type="match status" value="1"/>
</dbReference>
<dbReference type="GO" id="GO:0050660">
    <property type="term" value="F:flavin adenine dinucleotide binding"/>
    <property type="evidence" value="ECO:0007669"/>
    <property type="project" value="InterPro"/>
</dbReference>
<proteinExistence type="inferred from homology"/>
<gene>
    <name evidence="10" type="ORF">DB30_01598</name>
</gene>
<dbReference type="InterPro" id="IPR036250">
    <property type="entry name" value="AcylCo_DH-like_C"/>
</dbReference>
<dbReference type="GO" id="GO:0005737">
    <property type="term" value="C:cytoplasm"/>
    <property type="evidence" value="ECO:0007669"/>
    <property type="project" value="TreeGrafter"/>
</dbReference>
<dbReference type="FunFam" id="2.40.110.10:FF:000002">
    <property type="entry name" value="Acyl-CoA dehydrogenase fadE12"/>
    <property type="match status" value="1"/>
</dbReference>
<dbReference type="InterPro" id="IPR046373">
    <property type="entry name" value="Acyl-CoA_Oxase/DH_mid-dom_sf"/>
</dbReference>
<dbReference type="InterPro" id="IPR050741">
    <property type="entry name" value="Acyl-CoA_dehydrogenase"/>
</dbReference>
<comment type="caution">
    <text evidence="10">The sequence shown here is derived from an EMBL/GenBank/DDBJ whole genome shotgun (WGS) entry which is preliminary data.</text>
</comment>
<feature type="domain" description="Acyl-CoA oxidase/dehydrogenase middle" evidence="8">
    <location>
        <begin position="127"/>
        <end position="220"/>
    </location>
</feature>
<dbReference type="Gene3D" id="1.10.540.10">
    <property type="entry name" value="Acyl-CoA dehydrogenase/oxidase, N-terminal domain"/>
    <property type="match status" value="1"/>
</dbReference>
<sequence>MAFPRKHPGWTDEHEQLRRTVRGFVERELEPQINAWEEAGEFPRALYQAAGELGLLGMGFPEAYGGTPVNAFAAMLLTEELCRAGSGGVIASLMSHGIGLPPIIALGSEPLKQRIAPPVIAGEQIIALAITEPSGGSDVANLQTTARREGDHFIVDGSKTFITSGMRADWITTAVRTGGPGMQGISLLAIPGDTKGLTRAKLDKMGWWCSDTASLYFDGCKVPAENLIGAENSGFMGIMVNFNNERMMLAAIALGMARVCYEEALAWARERQTFGKPLVRHQVIRHKLVDMATSIRAVECMLDDLAWRLDRGEVPIAEVCMAKNLATRCVEQCAKDAVQILGGAGFIRGVKSERIYRETKVLSIGGGAEEIMKELAARQLGYLR</sequence>
<dbReference type="Pfam" id="PF02771">
    <property type="entry name" value="Acyl-CoA_dh_N"/>
    <property type="match status" value="1"/>
</dbReference>
<comment type="similarity">
    <text evidence="2 6">Belongs to the acyl-CoA dehydrogenase family.</text>
</comment>
<comment type="cofactor">
    <cofactor evidence="1 6">
        <name>FAD</name>
        <dbReference type="ChEBI" id="CHEBI:57692"/>
    </cofactor>
</comment>
<evidence type="ECO:0000256" key="4">
    <source>
        <dbReference type="ARBA" id="ARBA00022827"/>
    </source>
</evidence>
<reference evidence="10 11" key="1">
    <citation type="submission" date="2014-12" db="EMBL/GenBank/DDBJ databases">
        <title>Genome assembly of Enhygromyxa salina DSM 15201.</title>
        <authorList>
            <person name="Sharma G."/>
            <person name="Subramanian S."/>
        </authorList>
    </citation>
    <scope>NUCLEOTIDE SEQUENCE [LARGE SCALE GENOMIC DNA]</scope>
    <source>
        <strain evidence="10 11">DSM 15201</strain>
    </source>
</reference>
<dbReference type="RefSeq" id="WP_052557968.1">
    <property type="nucleotide sequence ID" value="NZ_JMCC02000137.1"/>
</dbReference>
<evidence type="ECO:0000256" key="3">
    <source>
        <dbReference type="ARBA" id="ARBA00022630"/>
    </source>
</evidence>
<dbReference type="InterPro" id="IPR009075">
    <property type="entry name" value="AcylCo_DH/oxidase_C"/>
</dbReference>